<dbReference type="PROSITE" id="PS50309">
    <property type="entry name" value="DC"/>
    <property type="match status" value="1"/>
</dbReference>
<feature type="compositionally biased region" description="Basic and acidic residues" evidence="1">
    <location>
        <begin position="107"/>
        <end position="118"/>
    </location>
</feature>
<protein>
    <submittedName>
        <fullName evidence="3">Doublecortin domain-containing protein 2C</fullName>
    </submittedName>
</protein>
<reference evidence="3" key="1">
    <citation type="submission" date="2025-08" db="UniProtKB">
        <authorList>
            <consortium name="RefSeq"/>
        </authorList>
    </citation>
    <scope>IDENTIFICATION</scope>
    <source>
        <tissue evidence="3">Blood</tissue>
    </source>
</reference>
<feature type="region of interest" description="Disordered" evidence="1">
    <location>
        <begin position="70"/>
        <end position="146"/>
    </location>
</feature>
<dbReference type="PANTHER" id="PTHR23004:SF9">
    <property type="entry name" value="DOUBLECORTIN DOMAIN-CONTAINING PROTEIN 2C"/>
    <property type="match status" value="1"/>
</dbReference>
<dbReference type="Pfam" id="PF03607">
    <property type="entry name" value="DCX"/>
    <property type="match status" value="1"/>
</dbReference>
<sequence length="204" mass="23229">MEWNCVLATIGEKVFPLGGVRKLFTMNGHLLDDSKDLQDNHFYVAAGLETFKHFPYWKCPRVPGDVQQKYTDIEKYSRRKKKEDPKAKDPQKHDSSPPKAQDSVFYAKEERKKPKAEPLMRSGADGDVYKAQTPSGETQGAPEVKEDLDMTVEVPEDQKPAETAKEVQAAESDLLGLEGNGHLTRTSARIRKWFRFLKKNQMAF</sequence>
<evidence type="ECO:0000256" key="1">
    <source>
        <dbReference type="SAM" id="MobiDB-lite"/>
    </source>
</evidence>
<proteinExistence type="predicted"/>
<dbReference type="InterPro" id="IPR003533">
    <property type="entry name" value="Doublecortin_dom"/>
</dbReference>
<evidence type="ECO:0000313" key="3">
    <source>
        <dbReference type="RefSeq" id="XP_010955244.2"/>
    </source>
</evidence>
<accession>A0A9W3ESQ6</accession>
<dbReference type="AlphaFoldDB" id="A0A9W3ESQ6"/>
<dbReference type="GO" id="GO:0005874">
    <property type="term" value="C:microtubule"/>
    <property type="evidence" value="ECO:0007669"/>
    <property type="project" value="TreeGrafter"/>
</dbReference>
<dbReference type="InterPro" id="IPR036572">
    <property type="entry name" value="Doublecortin_dom_sf"/>
</dbReference>
<organism evidence="3">
    <name type="scientific">Camelus bactrianus</name>
    <name type="common">Bactrian camel</name>
    <dbReference type="NCBI Taxonomy" id="9837"/>
    <lineage>
        <taxon>Eukaryota</taxon>
        <taxon>Metazoa</taxon>
        <taxon>Chordata</taxon>
        <taxon>Craniata</taxon>
        <taxon>Vertebrata</taxon>
        <taxon>Euteleostomi</taxon>
        <taxon>Mammalia</taxon>
        <taxon>Eutheria</taxon>
        <taxon>Laurasiatheria</taxon>
        <taxon>Artiodactyla</taxon>
        <taxon>Tylopoda</taxon>
        <taxon>Camelidae</taxon>
        <taxon>Camelus</taxon>
    </lineage>
</organism>
<dbReference type="SUPFAM" id="SSF89837">
    <property type="entry name" value="Doublecortin (DC)"/>
    <property type="match status" value="1"/>
</dbReference>
<dbReference type="PANTHER" id="PTHR23004">
    <property type="entry name" value="DOUBLECORTIN DOMAIN CONTAINING 2"/>
    <property type="match status" value="1"/>
</dbReference>
<gene>
    <name evidence="3" type="primary">DCDC2C</name>
</gene>
<evidence type="ECO:0000259" key="2">
    <source>
        <dbReference type="PROSITE" id="PS50309"/>
    </source>
</evidence>
<feature type="compositionally biased region" description="Basic and acidic residues" evidence="1">
    <location>
        <begin position="71"/>
        <end position="96"/>
    </location>
</feature>
<dbReference type="GO" id="GO:0005815">
    <property type="term" value="C:microtubule organizing center"/>
    <property type="evidence" value="ECO:0007669"/>
    <property type="project" value="TreeGrafter"/>
</dbReference>
<dbReference type="GO" id="GO:0035556">
    <property type="term" value="P:intracellular signal transduction"/>
    <property type="evidence" value="ECO:0007669"/>
    <property type="project" value="InterPro"/>
</dbReference>
<dbReference type="Gene3D" id="3.10.20.230">
    <property type="entry name" value="Doublecortin domain"/>
    <property type="match status" value="1"/>
</dbReference>
<name>A0A9W3ESQ6_CAMBA</name>
<dbReference type="RefSeq" id="XP_010955244.2">
    <property type="nucleotide sequence ID" value="XM_010956942.2"/>
</dbReference>
<dbReference type="KEGG" id="cbai:105070527"/>
<dbReference type="CTD" id="728597"/>
<feature type="domain" description="Doublecortin" evidence="2">
    <location>
        <begin position="1"/>
        <end position="57"/>
    </location>
</feature>